<keyword evidence="1" id="KW-0732">Signal</keyword>
<feature type="domain" description="Nudix hydrolase" evidence="2">
    <location>
        <begin position="36"/>
        <end position="162"/>
    </location>
</feature>
<accession>A0ABT2VIT1</accession>
<dbReference type="SUPFAM" id="SSF55811">
    <property type="entry name" value="Nudix"/>
    <property type="match status" value="1"/>
</dbReference>
<evidence type="ECO:0000313" key="4">
    <source>
        <dbReference type="Proteomes" id="UP001209257"/>
    </source>
</evidence>
<dbReference type="InterPro" id="IPR015797">
    <property type="entry name" value="NUDIX_hydrolase-like_dom_sf"/>
</dbReference>
<evidence type="ECO:0000313" key="3">
    <source>
        <dbReference type="EMBL" id="MCU7553066.1"/>
    </source>
</evidence>
<dbReference type="GO" id="GO:0016787">
    <property type="term" value="F:hydrolase activity"/>
    <property type="evidence" value="ECO:0007669"/>
    <property type="project" value="UniProtKB-KW"/>
</dbReference>
<feature type="signal peptide" evidence="1">
    <location>
        <begin position="1"/>
        <end position="22"/>
    </location>
</feature>
<sequence>MYKNFRLSVILAVLTIFGCADNAPQPPVCRTSASVSIEGSAAACIIRTQNTLLFITHRLSGKLDVPGGGRTDDSSLACTAHRETWEETGLNVEVGPVLGTTANGMVLFYCAESANLAALPSEFAAPGWAAVEVAGLQKTSPFELRHEQLRFADDLVPLRDAFVQAGKLQASLPEDAR</sequence>
<comment type="caution">
    <text evidence="3">The sequence shown here is derived from an EMBL/GenBank/DDBJ whole genome shotgun (WGS) entry which is preliminary data.</text>
</comment>
<name>A0ABT2VIT1_9ALTE</name>
<dbReference type="InterPro" id="IPR000086">
    <property type="entry name" value="NUDIX_hydrolase_dom"/>
</dbReference>
<keyword evidence="3" id="KW-0378">Hydrolase</keyword>
<evidence type="ECO:0000256" key="1">
    <source>
        <dbReference type="SAM" id="SignalP"/>
    </source>
</evidence>
<gene>
    <name evidence="3" type="ORF">OCL06_00480</name>
</gene>
<evidence type="ECO:0000259" key="2">
    <source>
        <dbReference type="PROSITE" id="PS51462"/>
    </source>
</evidence>
<dbReference type="PROSITE" id="PS51462">
    <property type="entry name" value="NUDIX"/>
    <property type="match status" value="1"/>
</dbReference>
<dbReference type="Proteomes" id="UP001209257">
    <property type="component" value="Unassembled WGS sequence"/>
</dbReference>
<dbReference type="CDD" id="cd02883">
    <property type="entry name" value="NUDIX_Hydrolase"/>
    <property type="match status" value="1"/>
</dbReference>
<dbReference type="RefSeq" id="WP_262991757.1">
    <property type="nucleotide sequence ID" value="NZ_JAOTJC010000002.1"/>
</dbReference>
<dbReference type="Gene3D" id="3.90.79.10">
    <property type="entry name" value="Nucleoside Triphosphate Pyrophosphohydrolase"/>
    <property type="match status" value="1"/>
</dbReference>
<feature type="chain" id="PRO_5046703415" evidence="1">
    <location>
        <begin position="23"/>
        <end position="177"/>
    </location>
</feature>
<dbReference type="PROSITE" id="PS51257">
    <property type="entry name" value="PROKAR_LIPOPROTEIN"/>
    <property type="match status" value="1"/>
</dbReference>
<dbReference type="EMBL" id="JAOTJC010000002">
    <property type="protein sequence ID" value="MCU7553066.1"/>
    <property type="molecule type" value="Genomic_DNA"/>
</dbReference>
<keyword evidence="4" id="KW-1185">Reference proteome</keyword>
<dbReference type="Pfam" id="PF00293">
    <property type="entry name" value="NUDIX"/>
    <property type="match status" value="1"/>
</dbReference>
<proteinExistence type="predicted"/>
<reference evidence="4" key="1">
    <citation type="submission" date="2023-07" db="EMBL/GenBank/DDBJ databases">
        <title>Study on multiphase classification of strain Alteromonas salexigens isolated from the Yellow Sea.</title>
        <authorList>
            <person name="Sun L."/>
        </authorList>
    </citation>
    <scope>NUCLEOTIDE SEQUENCE [LARGE SCALE GENOMIC DNA]</scope>
    <source>
        <strain evidence="4">ASW11-19</strain>
    </source>
</reference>
<protein>
    <submittedName>
        <fullName evidence="3">NUDIX hydrolase</fullName>
    </submittedName>
</protein>
<organism evidence="3 4">
    <name type="scientific">Alteromonas salexigens</name>
    <dbReference type="NCBI Taxonomy" id="2982530"/>
    <lineage>
        <taxon>Bacteria</taxon>
        <taxon>Pseudomonadati</taxon>
        <taxon>Pseudomonadota</taxon>
        <taxon>Gammaproteobacteria</taxon>
        <taxon>Alteromonadales</taxon>
        <taxon>Alteromonadaceae</taxon>
        <taxon>Alteromonas/Salinimonas group</taxon>
        <taxon>Alteromonas</taxon>
    </lineage>
</organism>